<keyword evidence="3" id="KW-1185">Reference proteome</keyword>
<organism evidence="2 3">
    <name type="scientific">Stylonychia lemnae</name>
    <name type="common">Ciliate</name>
    <dbReference type="NCBI Taxonomy" id="5949"/>
    <lineage>
        <taxon>Eukaryota</taxon>
        <taxon>Sar</taxon>
        <taxon>Alveolata</taxon>
        <taxon>Ciliophora</taxon>
        <taxon>Intramacronucleata</taxon>
        <taxon>Spirotrichea</taxon>
        <taxon>Stichotrichia</taxon>
        <taxon>Sporadotrichida</taxon>
        <taxon>Oxytrichidae</taxon>
        <taxon>Stylonychinae</taxon>
        <taxon>Stylonychia</taxon>
    </lineage>
</organism>
<dbReference type="InParanoid" id="A0A078B4F6"/>
<dbReference type="OMA" id="HNNCLHN"/>
<dbReference type="PANTHER" id="PTHR24125:SF5">
    <property type="entry name" value="ANKYRIN REPEAT PROTEIN"/>
    <property type="match status" value="1"/>
</dbReference>
<evidence type="ECO:0000313" key="2">
    <source>
        <dbReference type="EMBL" id="CDW88097.1"/>
    </source>
</evidence>
<feature type="region of interest" description="Disordered" evidence="1">
    <location>
        <begin position="1"/>
        <end position="22"/>
    </location>
</feature>
<dbReference type="InterPro" id="IPR052457">
    <property type="entry name" value="Ankyrin-DD_containing_protein"/>
</dbReference>
<proteinExistence type="predicted"/>
<dbReference type="Gene3D" id="1.25.40.20">
    <property type="entry name" value="Ankyrin repeat-containing domain"/>
    <property type="match status" value="2"/>
</dbReference>
<accession>A0A078B4F6</accession>
<name>A0A078B4F6_STYLE</name>
<dbReference type="InterPro" id="IPR036770">
    <property type="entry name" value="Ankyrin_rpt-contain_sf"/>
</dbReference>
<dbReference type="Proteomes" id="UP000039865">
    <property type="component" value="Unassembled WGS sequence"/>
</dbReference>
<protein>
    <submittedName>
        <fullName evidence="2">Uncharacterized protein</fullName>
    </submittedName>
</protein>
<dbReference type="EMBL" id="CCKQ01016216">
    <property type="protein sequence ID" value="CDW88097.1"/>
    <property type="molecule type" value="Genomic_DNA"/>
</dbReference>
<dbReference type="SUPFAM" id="SSF48403">
    <property type="entry name" value="Ankyrin repeat"/>
    <property type="match status" value="1"/>
</dbReference>
<evidence type="ECO:0000313" key="3">
    <source>
        <dbReference type="Proteomes" id="UP000039865"/>
    </source>
</evidence>
<gene>
    <name evidence="2" type="primary">Contig5213.g5596</name>
    <name evidence="2" type="ORF">STYLEM_17213</name>
</gene>
<reference evidence="2 3" key="1">
    <citation type="submission" date="2014-06" db="EMBL/GenBank/DDBJ databases">
        <authorList>
            <person name="Swart Estienne"/>
        </authorList>
    </citation>
    <scope>NUCLEOTIDE SEQUENCE [LARGE SCALE GENOMIC DNA]</scope>
    <source>
        <strain evidence="2 3">130c</strain>
    </source>
</reference>
<dbReference type="PANTHER" id="PTHR24125">
    <property type="entry name" value="ANKYRIN REPEAT AND DEATH DOMAIN-CONTAINING PROTEIN"/>
    <property type="match status" value="1"/>
</dbReference>
<sequence>MQSAEEKKDIKPKKEISRGFKVDPTPHIDVSKMDQFVSQLYEYGQADKGEFIMNLRNYFKKNGEFLINIRDSAGNYLIHHLCFIFEDSDADIFINLVRCLTGNMPESTTPPPKATKQNSLQQTCLHLLAQQKKVALLMILLKVLLEESDHQDQNSNINQKDGNGRTFLHIILNNNLINAYEDIVKKYSEHLDFEITDYHFNHMMYKNLKNKQLSHLKQSKQYDQLIEQILRVDLKVYGDIRNILFDREIGTNILTDLARYSSQEDFFELLKKIMPLVEEWKIELEPLINSTAQDGSNILMKVFSQFSVDNIEQFIEVVGIENFKKISNKLSKKNLMHYLFQNVYLSGYERTRIYRRLRLIDSRMVDQNDNFGNYPVNYLIDRVSRDQLNQDDKNLLIEVLDNTNLKGLQDYSNEYDRKLKKLRVKLFTRPKEDQQSSEERWRDKRKRREKFKQYIKDKISGLDVFPIQPLETAIRSGSFEVFKIVFEKKPVNPINQTSDQNTVLLEMCLNQENFNLFQYLIDHTPPSQFDRNHCTLHPLLRIYEKICKMSSEIKFQFLECYSSLVGKIIIKDRNSLQWMWDNLNLPIEESKEKVKPRNYLKWMTKDTLISEEVIQNFSSVYELLYFLARTHNWTIYNAIKDLPEFWDDDYDNTEEKLFHFLLLKDQCKRHDTQGVDCIIQLHPDCLHFKGTKKEAEFRNELSIAMFFKYRDIKDPNLIFHLKEKYQITLIPLLKDIKKKVKLPYQRDLKFKNLNKSQQKKLQNQLFSNAFQCSIEINYSKLEPQERELLREQIWKHENKSMYIQKLHEAKTLFEVFDIKDDANKVGFYNYIQQLCRQQQFDKVSSFLILMKQHLTKNYSFYPINYYAEVKQFQNNFPYRDFKIIEIIRKFNLKDDKFPLYLGQIEKNQIQDDEEDELNAIWENMMQPGSMESKKYVANAFCIIFKMFSKYGPIKITVNDKNYQQVIDLVDQVFEFGGFPFIEIEQPHSKLVNLIPKEKLEEIKRYNKVLQKFNLSLKRQNLKTIVHEVAIQPYDQYMEKLIQSFLKPDSLQKFNFNSHDQIGRTPLALALELKNMKFIELSLTNNPSQIINQSFQYSQILQKFYQEATIEQKCQLLALQSKKVKQMDKGQKDFQNQLDKGQIEDHINILYSDSFIELVTDEKFDSAEYQSVKLLKIKHQIREKCQKQMIQTFKFQRKILQDIQNREGSVYSVEYLLYQRQISPMSFLGDYMHEMGAKISLIQLQQLESLGYNFCNSICSKFEENSNLMKNKKYPINPFFPFKFKFYQHSYLLKYVLLFQPSNMELIVHIYEKIDKQAFGPFLFEIMIFVGRILGTKNEIFIELFENELAYTMERQLTGCESRLSKFKGVKCPNYVLSHYTKRAYKNMLCELLDILIFNNEEQMFDQFIQDQAKIFINKKMISQGLKSACRYMRSSIAIKLCAFGLKTGVDLKDYSDYMPSLELKTTLRDIQLTQIITESVRELTMKNFMVKINREIMDKFLTYIIDQKMLQLFFKLYKKNYTGKRSVNILFKKIYQKSSPEVFNKLIASLLDLYPEHPKIQYKLMKIISESHIQMPKSVSKVLPSKNHQSSRKRDIMKYLYNNMIVISQSQHYVQLINDQSKRHLLLGQLDLSNQDFEEFRVQINKLANNFEQINKTEFVYEDTIMFMKQVSQFQSKIIDPFAFDHKDILNLNLDNKDEKDISSNVYSLHKWFKSTIQIDKENKDKIQDLENQSINKKQLIIKKPQYSVPRVLFNTDNEFVCNNSFEELLMIQKLEFILDRFKPEQLSYQKIEKIKCIQTNLIMIPRAFEINLIARNKRIQAYKNNEMGRVPDEDQNENEVKASFLDDIFNQFHNQVDTIIGIFKATSNPHNQVVAIQLALKLVTPEILLKFTQLERNELRDLLNYDQMALAKLLQHEKLYQALKESLILPIIRNTDSKFDFLFEEGASELDRNRFTAMIVTVFYHDDLEAQKEIIDSDKWVKIMGRDAKIIIFAYLASKTDQFDQVNDLLVKLCPYMEGIEQVNYSYLQGAWQINLRRKLLMPISSSYYIVEGSKSSDLIQYLLKMNRYQTAKYYAENLNGETFGFSMFLHQLRNEDLEISQEYIGLFVDTDNCTLNSNLVKLSQVVIDSKSEAIIKRIDQLFDNKLLHLEITEQEANQDEKSCILSRMILSGYSDKVQVLLSFCNEEQKEKLIECCRPFEQGDMVYEQDHIHPFAVALYQGRVDLARQLFLPSEKYEKMTMADFDSIQAYLNKQIVQLKNTLNDQQKSHHDKVCILLDQNQDSLIKVGTDSLVPKMSQISQQDLFMKLILFPELISYILAGLQINYKEHWEPENTSWSEADHDRFYQVHVLYPIQKFAVLAKRGLGFNPLVDAFFLKIGLIQLSDVMKAHFKESYILYMLQNGNNLTDYFNSIKKDTYNKELLFKPYDYFKQRGLLKGNDNNYTDFEEQLRLIDADGAIMRIFTQYNEKLISQQETELNEFFGYSFREYFKRGFNHNWFCLNYFLLQVHKEVQINQDLSVIELGNLQWYLNFTTLAQDLIIVETLQQIFPSEKELFKRDISVKEKRSISSEFEIGNSVNMNVSARTLAFIIYLYNSYKREDLLKPQDDICNYSYQFDKNNIKAIDIFAWLLQSQCPAIKQQEEKYYIEEYDQIIHINQLILETLELYEKTFNNKDGEFKQLKQKLNFQQLMVQDQSIIHDSKMIDLLKSLNDFENKTLKTDFSVKLDADIFNFMKIDTNNQYFQKTIAYTKFITQDLRWAIEILKQYVGLKQSATLDIEISSSKKSSCQNIIDYTAHVVINIEDLNNVSKIEQLGAQLRTILITQTFHKFIKQSKEKLVKLFNCEDFQIDSENDPFKIVFNQEEALIVQDIIKGDFIKQLKGSIQFDLHAYLEDLLLAYPNLKQQNKLKAKTINLRFKPYDQWYQDYRYKADESVASALKFDENQTIDLNFSLDLKAKTLQFDEVSFQLLQLAYIETLKSRFVSIIKYKKTDTQFMRDRGHFIYKTPQYDVDILSLYQRIIVNSYKDEGFERPNIIAENILLHNAQIQLALQKLIGDLLTQFERNFDITKSRYKKYNTRTQVYQLIRNINLAFDVDSNIVNFQQCLEIVSDETVKKDIDIVISDFLIDVVQLETKDYVGISSKQKEALLKSIVEDESFNLPNDVGSIDVNIKLLMTFKDL</sequence>
<evidence type="ECO:0000256" key="1">
    <source>
        <dbReference type="SAM" id="MobiDB-lite"/>
    </source>
</evidence>